<accession>A0ABP9YI79</accession>
<proteinExistence type="predicted"/>
<keyword evidence="2" id="KW-1185">Reference proteome</keyword>
<evidence type="ECO:0000313" key="2">
    <source>
        <dbReference type="Proteomes" id="UP001476247"/>
    </source>
</evidence>
<evidence type="ECO:0000313" key="1">
    <source>
        <dbReference type="EMBL" id="GAA5806559.1"/>
    </source>
</evidence>
<reference evidence="1 2" key="1">
    <citation type="submission" date="2024-04" db="EMBL/GenBank/DDBJ databases">
        <title>genome sequences of Mucor flavus KT1a and Helicostylum pulchrum KT1b strains isolation_sourced from the surface of a dry-aged beef.</title>
        <authorList>
            <person name="Toyotome T."/>
            <person name="Hosono M."/>
            <person name="Torimaru M."/>
            <person name="Fukuda K."/>
            <person name="Mikami N."/>
        </authorList>
    </citation>
    <scope>NUCLEOTIDE SEQUENCE [LARGE SCALE GENOMIC DNA]</scope>
    <source>
        <strain evidence="1 2">KT1b</strain>
    </source>
</reference>
<sequence length="125" mass="14200">MSTQEIHLFESINYTNEIKNFKEVFKVGKKHSNLATAHEEALSFGKENDMAFVTTNSNATRQSLLLSFKDGSTPRLQKKVEGDEDVKKYRKDTQRFNCPCFIKYGNSVSGKVVIKASQTSWTVAR</sequence>
<dbReference type="EMBL" id="BAABUJ010000071">
    <property type="protein sequence ID" value="GAA5806559.1"/>
    <property type="molecule type" value="Genomic_DNA"/>
</dbReference>
<protein>
    <submittedName>
        <fullName evidence="1">Uncharacterized protein</fullName>
    </submittedName>
</protein>
<gene>
    <name evidence="1" type="ORF">HPULCUR_012096</name>
</gene>
<comment type="caution">
    <text evidence="1">The sequence shown here is derived from an EMBL/GenBank/DDBJ whole genome shotgun (WGS) entry which is preliminary data.</text>
</comment>
<dbReference type="Proteomes" id="UP001476247">
    <property type="component" value="Unassembled WGS sequence"/>
</dbReference>
<organism evidence="1 2">
    <name type="scientific">Helicostylum pulchrum</name>
    <dbReference type="NCBI Taxonomy" id="562976"/>
    <lineage>
        <taxon>Eukaryota</taxon>
        <taxon>Fungi</taxon>
        <taxon>Fungi incertae sedis</taxon>
        <taxon>Mucoromycota</taxon>
        <taxon>Mucoromycotina</taxon>
        <taxon>Mucoromycetes</taxon>
        <taxon>Mucorales</taxon>
        <taxon>Mucorineae</taxon>
        <taxon>Mucoraceae</taxon>
        <taxon>Helicostylum</taxon>
    </lineage>
</organism>
<name>A0ABP9YI79_9FUNG</name>